<keyword evidence="4" id="KW-1185">Reference proteome</keyword>
<dbReference type="EC" id="2.3.-.-" evidence="3"/>
<feature type="transmembrane region" description="Helical" evidence="1">
    <location>
        <begin position="314"/>
        <end position="334"/>
    </location>
</feature>
<keyword evidence="1" id="KW-0812">Transmembrane</keyword>
<proteinExistence type="predicted"/>
<keyword evidence="1" id="KW-1133">Transmembrane helix</keyword>
<keyword evidence="3" id="KW-0808">Transferase</keyword>
<accession>A0ABU6K2D6</accession>
<organism evidence="3 4">
    <name type="scientific">Uliginosibacterium silvisoli</name>
    <dbReference type="NCBI Taxonomy" id="3114758"/>
    <lineage>
        <taxon>Bacteria</taxon>
        <taxon>Pseudomonadati</taxon>
        <taxon>Pseudomonadota</taxon>
        <taxon>Betaproteobacteria</taxon>
        <taxon>Rhodocyclales</taxon>
        <taxon>Zoogloeaceae</taxon>
        <taxon>Uliginosibacterium</taxon>
    </lineage>
</organism>
<feature type="transmembrane region" description="Helical" evidence="1">
    <location>
        <begin position="92"/>
        <end position="110"/>
    </location>
</feature>
<evidence type="ECO:0000313" key="4">
    <source>
        <dbReference type="Proteomes" id="UP001331561"/>
    </source>
</evidence>
<dbReference type="PANTHER" id="PTHR23028:SF131">
    <property type="entry name" value="BLR2367 PROTEIN"/>
    <property type="match status" value="1"/>
</dbReference>
<name>A0ABU6K2D6_9RHOO</name>
<feature type="transmembrane region" description="Helical" evidence="1">
    <location>
        <begin position="250"/>
        <end position="267"/>
    </location>
</feature>
<evidence type="ECO:0000259" key="2">
    <source>
        <dbReference type="Pfam" id="PF01757"/>
    </source>
</evidence>
<keyword evidence="3" id="KW-0012">Acyltransferase</keyword>
<dbReference type="Pfam" id="PF01757">
    <property type="entry name" value="Acyl_transf_3"/>
    <property type="match status" value="1"/>
</dbReference>
<sequence length="357" mass="39812">MTGHNRTGQVRRAKIQSLEAGRGIAALLVTVYHFQQTISHNTYAPFWGLFEFGSAGVDFFFVLSGFIIYFVHSADVDSPHRLAHYVWKRVTRIYPLFLFVMIFVAAKAVLKHEFAWDYFIKSLLLIPQQGFPMLGPSWTLVQEMLFYGVFGVFIVSRKAGFGVVGLWLALNIFSLTVARPVPGSLIQDSFLALTSKYNLLFVFGICVAWLVTRREIRAWRAIATTGLVLFLALGIVESTRSFSGSDFSKVVLYGLASAMIILGLASGELSGHISAGKYWSLLGELSYPLYLSHMVLFGLMQATLTSLGLRHPDLLLLVSVALSCGVAIILNRYVEHPLSSALRTLWARRTMLLPRHP</sequence>
<comment type="caution">
    <text evidence="3">The sequence shown here is derived from an EMBL/GenBank/DDBJ whole genome shotgun (WGS) entry which is preliminary data.</text>
</comment>
<feature type="transmembrane region" description="Helical" evidence="1">
    <location>
        <begin position="159"/>
        <end position="178"/>
    </location>
</feature>
<dbReference type="PANTHER" id="PTHR23028">
    <property type="entry name" value="ACETYLTRANSFERASE"/>
    <property type="match status" value="1"/>
</dbReference>
<dbReference type="InterPro" id="IPR002656">
    <property type="entry name" value="Acyl_transf_3_dom"/>
</dbReference>
<reference evidence="3 4" key="1">
    <citation type="submission" date="2024-01" db="EMBL/GenBank/DDBJ databases">
        <title>Uliginosibacterium soil sp. nov.</title>
        <authorList>
            <person name="Lv Y."/>
        </authorList>
    </citation>
    <scope>NUCLEOTIDE SEQUENCE [LARGE SCALE GENOMIC DNA]</scope>
    <source>
        <strain evidence="3 4">H3</strain>
    </source>
</reference>
<dbReference type="Proteomes" id="UP001331561">
    <property type="component" value="Unassembled WGS sequence"/>
</dbReference>
<feature type="transmembrane region" description="Helical" evidence="1">
    <location>
        <begin position="218"/>
        <end position="238"/>
    </location>
</feature>
<feature type="transmembrane region" description="Helical" evidence="1">
    <location>
        <begin position="190"/>
        <end position="212"/>
    </location>
</feature>
<dbReference type="RefSeq" id="WP_327598188.1">
    <property type="nucleotide sequence ID" value="NZ_JAYXHS010000001.1"/>
</dbReference>
<dbReference type="GO" id="GO:0016746">
    <property type="term" value="F:acyltransferase activity"/>
    <property type="evidence" value="ECO:0007669"/>
    <property type="project" value="UniProtKB-KW"/>
</dbReference>
<dbReference type="InterPro" id="IPR050879">
    <property type="entry name" value="Acyltransferase_3"/>
</dbReference>
<feature type="transmembrane region" description="Helical" evidence="1">
    <location>
        <begin position="131"/>
        <end position="153"/>
    </location>
</feature>
<evidence type="ECO:0000313" key="3">
    <source>
        <dbReference type="EMBL" id="MEC5385228.1"/>
    </source>
</evidence>
<feature type="domain" description="Acyltransferase 3" evidence="2">
    <location>
        <begin position="16"/>
        <end position="330"/>
    </location>
</feature>
<feature type="transmembrane region" description="Helical" evidence="1">
    <location>
        <begin position="287"/>
        <end position="307"/>
    </location>
</feature>
<protein>
    <submittedName>
        <fullName evidence="3">Acyltransferase</fullName>
        <ecNumber evidence="3">2.3.-.-</ecNumber>
    </submittedName>
</protein>
<gene>
    <name evidence="3" type="ORF">VVD49_05805</name>
</gene>
<evidence type="ECO:0000256" key="1">
    <source>
        <dbReference type="SAM" id="Phobius"/>
    </source>
</evidence>
<keyword evidence="1" id="KW-0472">Membrane</keyword>
<dbReference type="EMBL" id="JAYXHS010000001">
    <property type="protein sequence ID" value="MEC5385228.1"/>
    <property type="molecule type" value="Genomic_DNA"/>
</dbReference>
<feature type="transmembrane region" description="Helical" evidence="1">
    <location>
        <begin position="46"/>
        <end position="72"/>
    </location>
</feature>